<name>A0AAU7VSY1_9MICO</name>
<dbReference type="InterPro" id="IPR017938">
    <property type="entry name" value="Riboflavin_synthase-like_b-brl"/>
</dbReference>
<dbReference type="Gene3D" id="3.10.20.30">
    <property type="match status" value="1"/>
</dbReference>
<evidence type="ECO:0000313" key="10">
    <source>
        <dbReference type="EMBL" id="XBX77360.1"/>
    </source>
</evidence>
<organism evidence="10">
    <name type="scientific">Microbacterium sp. A8/3-1</name>
    <dbReference type="NCBI Taxonomy" id="3160749"/>
    <lineage>
        <taxon>Bacteria</taxon>
        <taxon>Bacillati</taxon>
        <taxon>Actinomycetota</taxon>
        <taxon>Actinomycetes</taxon>
        <taxon>Micrococcales</taxon>
        <taxon>Microbacteriaceae</taxon>
        <taxon>Microbacterium</taxon>
    </lineage>
</organism>
<dbReference type="CDD" id="cd06185">
    <property type="entry name" value="PDR_like"/>
    <property type="match status" value="1"/>
</dbReference>
<evidence type="ECO:0000256" key="1">
    <source>
        <dbReference type="ARBA" id="ARBA00001974"/>
    </source>
</evidence>
<dbReference type="Pfam" id="PF00111">
    <property type="entry name" value="Fer2"/>
    <property type="match status" value="1"/>
</dbReference>
<dbReference type="InterPro" id="IPR012675">
    <property type="entry name" value="Beta-grasp_dom_sf"/>
</dbReference>
<feature type="domain" description="FAD-binding FR-type" evidence="9">
    <location>
        <begin position="5"/>
        <end position="107"/>
    </location>
</feature>
<dbReference type="SUPFAM" id="SSF52343">
    <property type="entry name" value="Ferredoxin reductase-like, C-terminal NADP-linked domain"/>
    <property type="match status" value="1"/>
</dbReference>
<comment type="cofactor">
    <cofactor evidence="1">
        <name>FAD</name>
        <dbReference type="ChEBI" id="CHEBI:57692"/>
    </cofactor>
</comment>
<dbReference type="Gene3D" id="2.40.30.10">
    <property type="entry name" value="Translation factors"/>
    <property type="match status" value="1"/>
</dbReference>
<keyword evidence="4" id="KW-0479">Metal-binding</keyword>
<dbReference type="GO" id="GO:0046872">
    <property type="term" value="F:metal ion binding"/>
    <property type="evidence" value="ECO:0007669"/>
    <property type="project" value="UniProtKB-KW"/>
</dbReference>
<dbReference type="EC" id="1.-.-.-" evidence="10"/>
<keyword evidence="3" id="KW-0001">2Fe-2S</keyword>
<keyword evidence="2" id="KW-0285">Flavoprotein</keyword>
<dbReference type="InterPro" id="IPR006058">
    <property type="entry name" value="2Fe2S_fd_BS"/>
</dbReference>
<dbReference type="PANTHER" id="PTHR47354">
    <property type="entry name" value="NADH OXIDOREDUCTASE HCR"/>
    <property type="match status" value="1"/>
</dbReference>
<dbReference type="SUPFAM" id="SSF54292">
    <property type="entry name" value="2Fe-2S ferredoxin-like"/>
    <property type="match status" value="1"/>
</dbReference>
<evidence type="ECO:0000256" key="2">
    <source>
        <dbReference type="ARBA" id="ARBA00022630"/>
    </source>
</evidence>
<dbReference type="PROSITE" id="PS51384">
    <property type="entry name" value="FAD_FR"/>
    <property type="match status" value="1"/>
</dbReference>
<dbReference type="InterPro" id="IPR017927">
    <property type="entry name" value="FAD-bd_FR_type"/>
</dbReference>
<dbReference type="PANTHER" id="PTHR47354:SF1">
    <property type="entry name" value="CARNITINE MONOOXYGENASE REDUCTASE SUBUNIT"/>
    <property type="match status" value="1"/>
</dbReference>
<evidence type="ECO:0000256" key="4">
    <source>
        <dbReference type="ARBA" id="ARBA00022723"/>
    </source>
</evidence>
<accession>A0AAU7VSY1</accession>
<dbReference type="AlphaFoldDB" id="A0AAU7VSY1"/>
<dbReference type="Gene3D" id="3.40.50.80">
    <property type="entry name" value="Nucleotide-binding domain of ferredoxin-NADP reductase (FNR) module"/>
    <property type="match status" value="1"/>
</dbReference>
<protein>
    <submittedName>
        <fullName evidence="10">PDR/VanB family oxidoreductase</fullName>
        <ecNumber evidence="10">1.-.-.-</ecNumber>
    </submittedName>
</protein>
<keyword evidence="6" id="KW-0408">Iron</keyword>
<keyword evidence="7" id="KW-0411">Iron-sulfur</keyword>
<evidence type="ECO:0000259" key="9">
    <source>
        <dbReference type="PROSITE" id="PS51384"/>
    </source>
</evidence>
<evidence type="ECO:0000256" key="5">
    <source>
        <dbReference type="ARBA" id="ARBA00023002"/>
    </source>
</evidence>
<dbReference type="SUPFAM" id="SSF63380">
    <property type="entry name" value="Riboflavin synthase domain-like"/>
    <property type="match status" value="1"/>
</dbReference>
<evidence type="ECO:0000256" key="7">
    <source>
        <dbReference type="ARBA" id="ARBA00023014"/>
    </source>
</evidence>
<dbReference type="RefSeq" id="WP_350350852.1">
    <property type="nucleotide sequence ID" value="NZ_CP158357.1"/>
</dbReference>
<dbReference type="InterPro" id="IPR050415">
    <property type="entry name" value="MRET"/>
</dbReference>
<dbReference type="PRINTS" id="PR00409">
    <property type="entry name" value="PHDIOXRDTASE"/>
</dbReference>
<dbReference type="InterPro" id="IPR001041">
    <property type="entry name" value="2Fe-2S_ferredoxin-type"/>
</dbReference>
<feature type="domain" description="2Fe-2S ferredoxin-type" evidence="8">
    <location>
        <begin position="230"/>
        <end position="314"/>
    </location>
</feature>
<sequence length="314" mass="33720">MRSRAGMIPLLVSEILSETPSIVSVRLEASDGSPLPPWVPGAHIDVQLITRHERQYSLCGDPADLTGYRIAVLRESASRGGSYYIHSFLRVGSRVWVRPPRNLFALSEAPAYLLLAAGIGITPILAMARHLAAEGADWRMSYLARHRDGIAFSAELEGLGDRVTTHISSERGRLDLAGLLADIAPGTAVYACGPQGFIDELAGLADALPEGSSIHVERFEPKPREHRPNEAFSVVCSRSEVTVEVPAQRSMLDALADAGVSVGGSCLRGVCGSCALNVLEGLPEHRDSLNADDDSMTIYPCVSRSISRELVVDV</sequence>
<proteinExistence type="predicted"/>
<dbReference type="GO" id="GO:0051537">
    <property type="term" value="F:2 iron, 2 sulfur cluster binding"/>
    <property type="evidence" value="ECO:0007669"/>
    <property type="project" value="UniProtKB-KW"/>
</dbReference>
<dbReference type="PROSITE" id="PS51085">
    <property type="entry name" value="2FE2S_FER_2"/>
    <property type="match status" value="1"/>
</dbReference>
<dbReference type="EMBL" id="CP158357">
    <property type="protein sequence ID" value="XBX77360.1"/>
    <property type="molecule type" value="Genomic_DNA"/>
</dbReference>
<keyword evidence="5 10" id="KW-0560">Oxidoreductase</keyword>
<dbReference type="InterPro" id="IPR039261">
    <property type="entry name" value="FNR_nucleotide-bd"/>
</dbReference>
<reference evidence="10" key="1">
    <citation type="submission" date="2024-06" db="EMBL/GenBank/DDBJ databases">
        <title>Draft genome sequence of Microbacterium sp. strain A8/3-1, isolated from Oxytropis tragacanthoides Fisch. ex DC. Root nodules in the Altai region of Russia.</title>
        <authorList>
            <person name="Sazanova A."/>
            <person name="Guro P."/>
            <person name="Kuznetsova I."/>
            <person name="Belimov A."/>
            <person name="Safronova V."/>
        </authorList>
    </citation>
    <scope>NUCLEOTIDE SEQUENCE</scope>
    <source>
        <strain evidence="10">A8/3-1</strain>
    </source>
</reference>
<gene>
    <name evidence="10" type="ORF">ABS642_15790</name>
</gene>
<dbReference type="GO" id="GO:0016491">
    <property type="term" value="F:oxidoreductase activity"/>
    <property type="evidence" value="ECO:0007669"/>
    <property type="project" value="UniProtKB-KW"/>
</dbReference>
<dbReference type="CDD" id="cd00207">
    <property type="entry name" value="fer2"/>
    <property type="match status" value="1"/>
</dbReference>
<evidence type="ECO:0000259" key="8">
    <source>
        <dbReference type="PROSITE" id="PS51085"/>
    </source>
</evidence>
<dbReference type="PROSITE" id="PS00197">
    <property type="entry name" value="2FE2S_FER_1"/>
    <property type="match status" value="1"/>
</dbReference>
<dbReference type="InterPro" id="IPR036010">
    <property type="entry name" value="2Fe-2S_ferredoxin-like_sf"/>
</dbReference>
<evidence type="ECO:0000256" key="3">
    <source>
        <dbReference type="ARBA" id="ARBA00022714"/>
    </source>
</evidence>
<evidence type="ECO:0000256" key="6">
    <source>
        <dbReference type="ARBA" id="ARBA00023004"/>
    </source>
</evidence>